<protein>
    <recommendedName>
        <fullName evidence="5">cAMP-independent regulatory protein pac2</fullName>
    </recommendedName>
</protein>
<evidence type="ECO:0000256" key="1">
    <source>
        <dbReference type="ARBA" id="ARBA00008359"/>
    </source>
</evidence>
<dbReference type="EMBL" id="CP072757">
    <property type="protein sequence ID" value="QUC22450.1"/>
    <property type="molecule type" value="Genomic_DNA"/>
</dbReference>
<organism evidence="3 4">
    <name type="scientific">Ustilaginoidea virens</name>
    <name type="common">Rice false smut fungus</name>
    <name type="synonym">Villosiclava virens</name>
    <dbReference type="NCBI Taxonomy" id="1159556"/>
    <lineage>
        <taxon>Eukaryota</taxon>
        <taxon>Fungi</taxon>
        <taxon>Dikarya</taxon>
        <taxon>Ascomycota</taxon>
        <taxon>Pezizomycotina</taxon>
        <taxon>Sordariomycetes</taxon>
        <taxon>Hypocreomycetidae</taxon>
        <taxon>Hypocreales</taxon>
        <taxon>Clavicipitaceae</taxon>
        <taxon>Ustilaginoidea</taxon>
    </lineage>
</organism>
<sequence length="289" mass="32333">MYAFRVSPPATMSAENPFITGAPSNPIHPSWRGYIASTTDALVLIEAYMVGLINGIPRRPRYAEHHCLIRSGSILIFEESRSGIKRWTDGLKWGPSRVLGNFLIYRELDDDSVTPVRKSAASKPRTSRVNRRRAAGISTANVVGSFGDWYQFKKDGLIKKTISVLVQDRTVHLVSYFTMEDIMLGRLSTPTMEPDLQNIIPRMELIKSESIRKPIDGADYLPPSTHSSPPSSSMIPTTAVTTSTTTTPTTTALTAPGWDPQQWKFLQHLSSYQPMDMFPQNIVPQLYNF</sequence>
<reference evidence="3" key="1">
    <citation type="submission" date="2020-03" db="EMBL/GenBank/DDBJ databases">
        <title>A mixture of massive structural variations and highly conserved coding sequences in Ustilaginoidea virens genome.</title>
        <authorList>
            <person name="Zhang K."/>
            <person name="Zhao Z."/>
            <person name="Zhang Z."/>
            <person name="Li Y."/>
            <person name="Hsiang T."/>
            <person name="Sun W."/>
        </authorList>
    </citation>
    <scope>NUCLEOTIDE SEQUENCE</scope>
    <source>
        <strain evidence="3">UV-8b</strain>
    </source>
</reference>
<dbReference type="GO" id="GO:0003677">
    <property type="term" value="F:DNA binding"/>
    <property type="evidence" value="ECO:0007669"/>
    <property type="project" value="TreeGrafter"/>
</dbReference>
<keyword evidence="4" id="KW-1185">Reference proteome</keyword>
<dbReference type="PANTHER" id="PTHR28027:SF2">
    <property type="entry name" value="TRANSCRIPTIONAL REGULATOR MIT1"/>
    <property type="match status" value="1"/>
</dbReference>
<dbReference type="RefSeq" id="XP_043000123.1">
    <property type="nucleotide sequence ID" value="XM_043144188.1"/>
</dbReference>
<gene>
    <name evidence="3" type="ORF">UV8b_06691</name>
</gene>
<feature type="region of interest" description="Disordered" evidence="2">
    <location>
        <begin position="223"/>
        <end position="249"/>
    </location>
</feature>
<dbReference type="InterPro" id="IPR018608">
    <property type="entry name" value="Gti1/Pac2"/>
</dbReference>
<dbReference type="AlphaFoldDB" id="A0A8E5HVJ8"/>
<dbReference type="OrthoDB" id="5319641at2759"/>
<evidence type="ECO:0000256" key="2">
    <source>
        <dbReference type="SAM" id="MobiDB-lite"/>
    </source>
</evidence>
<dbReference type="KEGG" id="uvi:66067468"/>
<dbReference type="Proteomes" id="UP000027002">
    <property type="component" value="Chromosome 5"/>
</dbReference>
<comment type="similarity">
    <text evidence="1">Belongs to the MIT1/WOR1 family.</text>
</comment>
<dbReference type="GeneID" id="66067468"/>
<dbReference type="PANTHER" id="PTHR28027">
    <property type="entry name" value="TRANSCRIPTIONAL REGULATOR MIT1"/>
    <property type="match status" value="1"/>
</dbReference>
<dbReference type="Pfam" id="PF09729">
    <property type="entry name" value="Gti1_Pac2"/>
    <property type="match status" value="1"/>
</dbReference>
<evidence type="ECO:0008006" key="5">
    <source>
        <dbReference type="Google" id="ProtNLM"/>
    </source>
</evidence>
<name>A0A8E5HVJ8_USTVR</name>
<accession>A0A8E5HVJ8</accession>
<evidence type="ECO:0000313" key="4">
    <source>
        <dbReference type="Proteomes" id="UP000027002"/>
    </source>
</evidence>
<evidence type="ECO:0000313" key="3">
    <source>
        <dbReference type="EMBL" id="QUC22450.1"/>
    </source>
</evidence>
<proteinExistence type="inferred from homology"/>